<organism evidence="3 4">
    <name type="scientific">Geomicrobium halophilum</name>
    <dbReference type="NCBI Taxonomy" id="549000"/>
    <lineage>
        <taxon>Bacteria</taxon>
        <taxon>Bacillati</taxon>
        <taxon>Bacillota</taxon>
        <taxon>Bacilli</taxon>
        <taxon>Bacillales</taxon>
        <taxon>Geomicrobium</taxon>
    </lineage>
</organism>
<gene>
    <name evidence="3" type="ORF">HNR44_000432</name>
</gene>
<dbReference type="InterPro" id="IPR023346">
    <property type="entry name" value="Lysozyme-like_dom_sf"/>
</dbReference>
<dbReference type="RefSeq" id="WP_184402471.1">
    <property type="nucleotide sequence ID" value="NZ_JACHHJ010000001.1"/>
</dbReference>
<dbReference type="PANTHER" id="PTHR37423:SF2">
    <property type="entry name" value="MEMBRANE-BOUND LYTIC MUREIN TRANSGLYCOSYLASE C"/>
    <property type="match status" value="1"/>
</dbReference>
<dbReference type="EMBL" id="JACHHJ010000001">
    <property type="protein sequence ID" value="MBB6448483.1"/>
    <property type="molecule type" value="Genomic_DNA"/>
</dbReference>
<sequence>MNELYPMLLNRITLSPFSIPDSNRTHGEPIKDFASILANAQVLHETSNGSQRTFPLDLSRDRPLYFNPVQEPQVTSHLLSPHFKEVAEVTENPISTTTSSTLPDSPYNHYIEAAAEKHGVDPGLIYAVIKHESNFNPNAKSHAGAMGLMQLMPGTASGLGVTDATDPAQNIDGGTRYLSDMLDRYNNDVQKALAAYNAGPGNVDQYGGIPPFDETTAYVPKVFNTYQSLA</sequence>
<accession>A0A841PW37</accession>
<evidence type="ECO:0000313" key="4">
    <source>
        <dbReference type="Proteomes" id="UP000568839"/>
    </source>
</evidence>
<proteinExistence type="inferred from homology"/>
<dbReference type="GO" id="GO:0008933">
    <property type="term" value="F:peptidoglycan lytic transglycosylase activity"/>
    <property type="evidence" value="ECO:0007669"/>
    <property type="project" value="InterPro"/>
</dbReference>
<protein>
    <submittedName>
        <fullName evidence="3">Soluble lytic murein transglycosylase-like protein</fullName>
    </submittedName>
</protein>
<dbReference type="PANTHER" id="PTHR37423">
    <property type="entry name" value="SOLUBLE LYTIC MUREIN TRANSGLYCOSYLASE-RELATED"/>
    <property type="match status" value="1"/>
</dbReference>
<dbReference type="Pfam" id="PF01464">
    <property type="entry name" value="SLT"/>
    <property type="match status" value="1"/>
</dbReference>
<dbReference type="PROSITE" id="PS00922">
    <property type="entry name" value="TRANSGLYCOSYLASE"/>
    <property type="match status" value="1"/>
</dbReference>
<feature type="domain" description="Transglycosylase SLT" evidence="2">
    <location>
        <begin position="110"/>
        <end position="208"/>
    </location>
</feature>
<reference evidence="3 4" key="1">
    <citation type="submission" date="2020-08" db="EMBL/GenBank/DDBJ databases">
        <title>Genomic Encyclopedia of Type Strains, Phase IV (KMG-IV): sequencing the most valuable type-strain genomes for metagenomic binning, comparative biology and taxonomic classification.</title>
        <authorList>
            <person name="Goeker M."/>
        </authorList>
    </citation>
    <scope>NUCLEOTIDE SEQUENCE [LARGE SCALE GENOMIC DNA]</scope>
    <source>
        <strain evidence="3 4">DSM 21769</strain>
    </source>
</reference>
<dbReference type="GO" id="GO:0016020">
    <property type="term" value="C:membrane"/>
    <property type="evidence" value="ECO:0007669"/>
    <property type="project" value="InterPro"/>
</dbReference>
<comment type="caution">
    <text evidence="3">The sequence shown here is derived from an EMBL/GenBank/DDBJ whole genome shotgun (WGS) entry which is preliminary data.</text>
</comment>
<dbReference type="CDD" id="cd00254">
    <property type="entry name" value="LT-like"/>
    <property type="match status" value="1"/>
</dbReference>
<dbReference type="SUPFAM" id="SSF53955">
    <property type="entry name" value="Lysozyme-like"/>
    <property type="match status" value="1"/>
</dbReference>
<evidence type="ECO:0000259" key="2">
    <source>
        <dbReference type="Pfam" id="PF01464"/>
    </source>
</evidence>
<dbReference type="Proteomes" id="UP000568839">
    <property type="component" value="Unassembled WGS sequence"/>
</dbReference>
<keyword evidence="4" id="KW-1185">Reference proteome</keyword>
<evidence type="ECO:0000313" key="3">
    <source>
        <dbReference type="EMBL" id="MBB6448483.1"/>
    </source>
</evidence>
<dbReference type="InterPro" id="IPR008258">
    <property type="entry name" value="Transglycosylase_SLT_dom_1"/>
</dbReference>
<dbReference type="Gene3D" id="1.10.530.10">
    <property type="match status" value="1"/>
</dbReference>
<comment type="similarity">
    <text evidence="1">Belongs to the transglycosylase Slt family.</text>
</comment>
<name>A0A841PW37_9BACL</name>
<evidence type="ECO:0000256" key="1">
    <source>
        <dbReference type="ARBA" id="ARBA00007734"/>
    </source>
</evidence>
<dbReference type="InterPro" id="IPR000189">
    <property type="entry name" value="Transglyc_AS"/>
</dbReference>
<dbReference type="GO" id="GO:0000270">
    <property type="term" value="P:peptidoglycan metabolic process"/>
    <property type="evidence" value="ECO:0007669"/>
    <property type="project" value="InterPro"/>
</dbReference>
<dbReference type="AlphaFoldDB" id="A0A841PW37"/>